<gene>
    <name evidence="2" type="ORF">VNO78_35244</name>
    <name evidence="1" type="ORF">VNO78_37464</name>
</gene>
<dbReference type="Proteomes" id="UP001386955">
    <property type="component" value="Unassembled WGS sequence"/>
</dbReference>
<organism evidence="2 3">
    <name type="scientific">Psophocarpus tetragonolobus</name>
    <name type="common">Winged bean</name>
    <name type="synonym">Dolichos tetragonolobus</name>
    <dbReference type="NCBI Taxonomy" id="3891"/>
    <lineage>
        <taxon>Eukaryota</taxon>
        <taxon>Viridiplantae</taxon>
        <taxon>Streptophyta</taxon>
        <taxon>Embryophyta</taxon>
        <taxon>Tracheophyta</taxon>
        <taxon>Spermatophyta</taxon>
        <taxon>Magnoliopsida</taxon>
        <taxon>eudicotyledons</taxon>
        <taxon>Gunneridae</taxon>
        <taxon>Pentapetalae</taxon>
        <taxon>rosids</taxon>
        <taxon>fabids</taxon>
        <taxon>Fabales</taxon>
        <taxon>Fabaceae</taxon>
        <taxon>Papilionoideae</taxon>
        <taxon>50 kb inversion clade</taxon>
        <taxon>NPAAA clade</taxon>
        <taxon>indigoferoid/millettioid clade</taxon>
        <taxon>Phaseoleae</taxon>
        <taxon>Psophocarpus</taxon>
    </lineage>
</organism>
<proteinExistence type="predicted"/>
<accession>A0AAN9NMA8</accession>
<evidence type="ECO:0000313" key="1">
    <source>
        <dbReference type="EMBL" id="KAK7370562.1"/>
    </source>
</evidence>
<evidence type="ECO:0000313" key="2">
    <source>
        <dbReference type="EMBL" id="KAK7375929.1"/>
    </source>
</evidence>
<comment type="caution">
    <text evidence="2">The sequence shown here is derived from an EMBL/GenBank/DDBJ whole genome shotgun (WGS) entry which is preliminary data.</text>
</comment>
<reference evidence="2 3" key="1">
    <citation type="submission" date="2024-01" db="EMBL/GenBank/DDBJ databases">
        <title>The genomes of 5 underutilized Papilionoideae crops provide insights into root nodulation and disease resistanc.</title>
        <authorList>
            <person name="Jiang F."/>
        </authorList>
    </citation>
    <scope>NUCLEOTIDE SEQUENCE [LARGE SCALE GENOMIC DNA]</scope>
    <source>
        <strain evidence="2">DUOXIRENSHENG_FW03</strain>
        <tissue evidence="2">Leaves</tissue>
    </source>
</reference>
<protein>
    <submittedName>
        <fullName evidence="2">Uncharacterized protein</fullName>
    </submittedName>
</protein>
<dbReference type="EMBL" id="JAYMYS010000040">
    <property type="protein sequence ID" value="KAK7375929.1"/>
    <property type="molecule type" value="Genomic_DNA"/>
</dbReference>
<dbReference type="AlphaFoldDB" id="A0AAN9NMA8"/>
<dbReference type="EMBL" id="JAYMYS010000171">
    <property type="protein sequence ID" value="KAK7370562.1"/>
    <property type="molecule type" value="Genomic_DNA"/>
</dbReference>
<name>A0AAN9NMA8_PSOTE</name>
<sequence length="117" mass="12877">MTHSSSRINPRVTGSYPEVNHSSFRFLRGFHLSAKGISIGEYQHRNTITAEQLAKNPGKMKLYRFQLAKNRRNFDAILAMNPAAKREGDAVAVDVAIGAAISISKQGTRSYPANEAT</sequence>
<keyword evidence="3" id="KW-1185">Reference proteome</keyword>
<evidence type="ECO:0000313" key="3">
    <source>
        <dbReference type="Proteomes" id="UP001386955"/>
    </source>
</evidence>